<dbReference type="AlphaFoldDB" id="A0A1U9KT60"/>
<dbReference type="Gene3D" id="3.40.50.300">
    <property type="entry name" value="P-loop containing nucleotide triphosphate hydrolases"/>
    <property type="match status" value="1"/>
</dbReference>
<dbReference type="InterPro" id="IPR027417">
    <property type="entry name" value="P-loop_NTPase"/>
</dbReference>
<dbReference type="GO" id="GO:0004386">
    <property type="term" value="F:helicase activity"/>
    <property type="evidence" value="ECO:0007669"/>
    <property type="project" value="UniProtKB-KW"/>
</dbReference>
<protein>
    <submittedName>
        <fullName evidence="1">RNA helicase</fullName>
    </submittedName>
</protein>
<keyword evidence="1" id="KW-0547">Nucleotide-binding</keyword>
<proteinExistence type="predicted"/>
<dbReference type="SUPFAM" id="SSF52540">
    <property type="entry name" value="P-loop containing nucleoside triphosphate hydrolases"/>
    <property type="match status" value="1"/>
</dbReference>
<keyword evidence="1" id="KW-0378">Hydrolase</keyword>
<keyword evidence="2" id="KW-1185">Reference proteome</keyword>
<gene>
    <name evidence="1" type="ORF">A0U93_15190</name>
</gene>
<organism evidence="1 2">
    <name type="scientific">Neoasaia chiangmaiensis</name>
    <dbReference type="NCBI Taxonomy" id="320497"/>
    <lineage>
        <taxon>Bacteria</taxon>
        <taxon>Pseudomonadati</taxon>
        <taxon>Pseudomonadota</taxon>
        <taxon>Alphaproteobacteria</taxon>
        <taxon>Acetobacterales</taxon>
        <taxon>Acetobacteraceae</taxon>
        <taxon>Neoasaia</taxon>
    </lineage>
</organism>
<dbReference type="KEGG" id="nch:A0U93_15190"/>
<reference evidence="1 2" key="1">
    <citation type="submission" date="2016-03" db="EMBL/GenBank/DDBJ databases">
        <title>Acetic acid bacteria sequencing.</title>
        <authorList>
            <person name="Brandt J."/>
            <person name="Jakob F."/>
            <person name="Vogel R.F."/>
        </authorList>
    </citation>
    <scope>NUCLEOTIDE SEQUENCE [LARGE SCALE GENOMIC DNA]</scope>
    <source>
        <strain evidence="1 2">NBRC 101099</strain>
    </source>
</reference>
<dbReference type="OrthoDB" id="7066673at2"/>
<name>A0A1U9KT60_9PROT</name>
<evidence type="ECO:0000313" key="2">
    <source>
        <dbReference type="Proteomes" id="UP000188604"/>
    </source>
</evidence>
<dbReference type="STRING" id="320497.A0U93_15190"/>
<accession>A0A1U9KT60</accession>
<keyword evidence="1" id="KW-0067">ATP-binding</keyword>
<dbReference type="RefSeq" id="WP_077808092.1">
    <property type="nucleotide sequence ID" value="NZ_BJXS01000012.1"/>
</dbReference>
<sequence length="661" mass="74402">MIEILGVNSGQEYEAAVHLRKQILKLWPDLAQSKDDIVKIFVGFKMYGYKFQDIDIIVVGSFATPRSFDAEMKFYPSEGEPFIPKGASIRNFALLIEEKSHNALGVRFEGRTATVKYRNKKDGECVTEKAFKQMFEFKKYLRDRNGGNIFVQELVLFSGLKEAQLPPRPHNFIASDTSFERLLNTLGQTSSPVRSGPFANLNFGATEVFRKILDPNFALFDVLEPTPLDRKRMDLIAKQALPDDWVEDMGEKQILLKGRGGVGKTVILLQMAYRAYQFEEKRSLVLTFNKALVADLRRSMALLGVPRAVETGGIGIETAHGFFGRLMMALGIIEGYADFLERYGEHKQALLAYLDSGAVSRDDIDKLIRDQADQFGWDNVLVDEGQDWPSDEIAILRKIYGLESLVISDGVDQLVRGTVADWSTGVGKALLRKRRLTRCMRMKANLAAFVSDMATNLGIDDWVLEPNTDAAGGRIIIVDGDLSSQPERLKEWCDEAEALKNAPVDLLACVPPSLVGTVRDCLCKPAREFVSLGHRVWDGTSRDVREHFATSRDQLRFVQYDSCRGLEGWTVINYGLDELWDYKYAQWVNEGHQVDDLYTSVEDLAKLHASRWVMIPLTRAIDTLVINIGAQQSFVRDALLKVAKARPDIIDWIGFEDAAAF</sequence>
<dbReference type="EMBL" id="CP014691">
    <property type="protein sequence ID" value="AQS89034.1"/>
    <property type="molecule type" value="Genomic_DNA"/>
</dbReference>
<evidence type="ECO:0000313" key="1">
    <source>
        <dbReference type="EMBL" id="AQS89034.1"/>
    </source>
</evidence>
<dbReference type="Proteomes" id="UP000188604">
    <property type="component" value="Chromosome"/>
</dbReference>
<keyword evidence="1" id="KW-0347">Helicase</keyword>